<keyword evidence="3" id="KW-1185">Reference proteome</keyword>
<dbReference type="Pfam" id="PF19050">
    <property type="entry name" value="PhoD_2"/>
    <property type="match status" value="1"/>
</dbReference>
<comment type="caution">
    <text evidence="2">The sequence shown here is derived from an EMBL/GenBank/DDBJ whole genome shotgun (WGS) entry which is preliminary data.</text>
</comment>
<accession>A0A7Y8H1D7</accession>
<name>A0A7Y8H1D7_9BURK</name>
<dbReference type="InterPro" id="IPR043904">
    <property type="entry name" value="PhoD_2-like"/>
</dbReference>
<organism evidence="2 3">
    <name type="scientific">Hydrogenophaga aromaticivorans</name>
    <dbReference type="NCBI Taxonomy" id="2610898"/>
    <lineage>
        <taxon>Bacteria</taxon>
        <taxon>Pseudomonadati</taxon>
        <taxon>Pseudomonadota</taxon>
        <taxon>Betaproteobacteria</taxon>
        <taxon>Burkholderiales</taxon>
        <taxon>Comamonadaceae</taxon>
        <taxon>Hydrogenophaga</taxon>
    </lineage>
</organism>
<dbReference type="InterPro" id="IPR029052">
    <property type="entry name" value="Metallo-depent_PP-like"/>
</dbReference>
<dbReference type="Gene3D" id="3.60.21.70">
    <property type="entry name" value="PhoD-like phosphatase"/>
    <property type="match status" value="1"/>
</dbReference>
<proteinExistence type="predicted"/>
<dbReference type="PANTHER" id="PTHR46689">
    <property type="entry name" value="MEMBRANE PROTEIN, PUTATIVE-RELATED"/>
    <property type="match status" value="1"/>
</dbReference>
<evidence type="ECO:0000313" key="3">
    <source>
        <dbReference type="Proteomes" id="UP000545507"/>
    </source>
</evidence>
<gene>
    <name evidence="2" type="ORF">F3K02_26200</name>
</gene>
<sequence>MLQLGPVLQFLGCQNHTWGIGVLVVTDAGDPPPALHLQAPAQVVAPVQTAVPGLSASAWRFDVAVPQTAAAQTVNYLLDGQGHSFHVPGADAMPSMAYVSCNGFSDPRAKKGLQQPNALWSRLGRLHNQIDRVDSTRFGPLHLLLMGGDQIYSDDMWVKLPELQAWSELPWPQRITAPFTASLRNALAAHFSRLYLDRWNQPEVAALLASVPTVMMWDDHDIMDGWGSHPAELHDCPVFQGIFAVASSAFELFQRQMMGAPSPATLPGQTAHSSGYRIGPAGLLVLDMRSERRPRGGDLNASGGLLRAEQVVSEASWRAIYRWLDTQAAAGDMKHLFVMSSIPVVHPSFELLEKLLGIFPGQQELEDDLRDHWTSPPHKAERLRLVHRLLGASASGTRVTLLSGDVHVAAVGVIESDRADVPATARVINQLTSSGIVHPPPPGVVLFFLEQACQMVETIDRGISGAMYEFPTTRHRMIGCRNFMTLQPDAPGQANRFWINWWAEGEAHPYTKVVHPVT</sequence>
<dbReference type="EMBL" id="VYGV01000028">
    <property type="protein sequence ID" value="NWF48726.1"/>
    <property type="molecule type" value="Genomic_DNA"/>
</dbReference>
<dbReference type="Proteomes" id="UP000545507">
    <property type="component" value="Unassembled WGS sequence"/>
</dbReference>
<dbReference type="InterPro" id="IPR018946">
    <property type="entry name" value="PhoD-like_MPP"/>
</dbReference>
<dbReference type="AlphaFoldDB" id="A0A7Y8H1D7"/>
<evidence type="ECO:0000259" key="1">
    <source>
        <dbReference type="Pfam" id="PF19050"/>
    </source>
</evidence>
<dbReference type="GO" id="GO:0016020">
    <property type="term" value="C:membrane"/>
    <property type="evidence" value="ECO:0007669"/>
    <property type="project" value="TreeGrafter"/>
</dbReference>
<dbReference type="PANTHER" id="PTHR46689:SF1">
    <property type="entry name" value="PHOD-LIKE PHOSPHATASE DOMAIN-CONTAINING PROTEIN"/>
    <property type="match status" value="1"/>
</dbReference>
<dbReference type="CDD" id="cd07389">
    <property type="entry name" value="MPP_PhoD"/>
    <property type="match status" value="1"/>
</dbReference>
<protein>
    <submittedName>
        <fullName evidence="2">Alkaline phosphatase family protein</fullName>
    </submittedName>
</protein>
<dbReference type="SUPFAM" id="SSF56300">
    <property type="entry name" value="Metallo-dependent phosphatases"/>
    <property type="match status" value="1"/>
</dbReference>
<feature type="domain" description="PhoD-like phosphatase" evidence="1">
    <location>
        <begin position="138"/>
        <end position="355"/>
    </location>
</feature>
<dbReference type="InterPro" id="IPR038607">
    <property type="entry name" value="PhoD-like_sf"/>
</dbReference>
<reference evidence="2 3" key="1">
    <citation type="submission" date="2019-09" db="EMBL/GenBank/DDBJ databases">
        <title>Hydrogenophaga aromatica sp. nov., isolated from a para-xylene-degrading enrichment culture.</title>
        <authorList>
            <person name="Tancsics A."/>
            <person name="Banerjee S."/>
        </authorList>
    </citation>
    <scope>NUCLEOTIDE SEQUENCE [LARGE SCALE GENOMIC DNA]</scope>
    <source>
        <strain evidence="2 3">D2P1</strain>
    </source>
</reference>
<evidence type="ECO:0000313" key="2">
    <source>
        <dbReference type="EMBL" id="NWF48726.1"/>
    </source>
</evidence>